<accession>A0A0D2JCY1</accession>
<reference evidence="1 2" key="1">
    <citation type="submission" date="2013-11" db="EMBL/GenBank/DDBJ databases">
        <title>Metagenomic analysis of a methanogenic consortium involved in long chain n-alkane degradation.</title>
        <authorList>
            <person name="Davidova I.A."/>
            <person name="Callaghan A.V."/>
            <person name="Wawrik B."/>
            <person name="Pruitt S."/>
            <person name="Marks C."/>
            <person name="Duncan K.E."/>
            <person name="Suflita J.M."/>
        </authorList>
    </citation>
    <scope>NUCLEOTIDE SEQUENCE [LARGE SCALE GENOMIC DNA]</scope>
    <source>
        <strain evidence="1 2">SPR</strain>
    </source>
</reference>
<name>A0A0D2JCY1_9BACT</name>
<comment type="caution">
    <text evidence="1">The sequence shown here is derived from an EMBL/GenBank/DDBJ whole genome shotgun (WGS) entry which is preliminary data.</text>
</comment>
<proteinExistence type="predicted"/>
<dbReference type="InParanoid" id="A0A0D2JCY1"/>
<dbReference type="STRING" id="1429043.X474_11365"/>
<evidence type="ECO:0000313" key="2">
    <source>
        <dbReference type="Proteomes" id="UP000032233"/>
    </source>
</evidence>
<organism evidence="1 2">
    <name type="scientific">Dethiosulfatarculus sandiegensis</name>
    <dbReference type="NCBI Taxonomy" id="1429043"/>
    <lineage>
        <taxon>Bacteria</taxon>
        <taxon>Pseudomonadati</taxon>
        <taxon>Thermodesulfobacteriota</taxon>
        <taxon>Desulfarculia</taxon>
        <taxon>Desulfarculales</taxon>
        <taxon>Desulfarculaceae</taxon>
        <taxon>Dethiosulfatarculus</taxon>
    </lineage>
</organism>
<dbReference type="InterPro" id="IPR003748">
    <property type="entry name" value="DUF169"/>
</dbReference>
<protein>
    <submittedName>
        <fullName evidence="1">Uncharacterized protein</fullName>
    </submittedName>
</protein>
<dbReference type="EMBL" id="AZAC01000014">
    <property type="protein sequence ID" value="KIX13616.1"/>
    <property type="molecule type" value="Genomic_DNA"/>
</dbReference>
<keyword evidence="2" id="KW-1185">Reference proteome</keyword>
<evidence type="ECO:0000313" key="1">
    <source>
        <dbReference type="EMBL" id="KIX13616.1"/>
    </source>
</evidence>
<gene>
    <name evidence="1" type="ORF">X474_11365</name>
</gene>
<dbReference type="OrthoDB" id="9779322at2"/>
<dbReference type="AlphaFoldDB" id="A0A0D2JCY1"/>
<dbReference type="Proteomes" id="UP000032233">
    <property type="component" value="Unassembled WGS sequence"/>
</dbReference>
<dbReference type="RefSeq" id="WP_052515075.1">
    <property type="nucleotide sequence ID" value="NZ_AZAC01000014.1"/>
</dbReference>
<sequence>MADSKIVKESLARFLKATSFNYPATAWYFSAEGIEDSFVFTKDKWVCMFMYFKMVIKKGRRIRFSGDYAKACTGPAEYFGFRDIVDDGGSFIAETERFKKTCKLAYAYYKESLQSVHPAKEKYLYLERIEDLDPQREVEVVNLFPDPVSLADLAVLSNYDRAQNLDNVMVPFASGCQSLFAFPYNEKFRENPKSVMGLMDPLARNFTPRDMLAFSVPADRFVEMAQNIKGSFLDK</sequence>
<dbReference type="Pfam" id="PF02596">
    <property type="entry name" value="DUF169"/>
    <property type="match status" value="1"/>
</dbReference>